<dbReference type="InterPro" id="IPR002178">
    <property type="entry name" value="PTS_EIIA_type-2_dom"/>
</dbReference>
<accession>A0A1H8VWV5</accession>
<dbReference type="RefSeq" id="WP_091747318.1">
    <property type="nucleotide sequence ID" value="NZ_FODY01000013.1"/>
</dbReference>
<dbReference type="OrthoDB" id="3175596at2"/>
<evidence type="ECO:0000259" key="6">
    <source>
        <dbReference type="PROSITE" id="PS51094"/>
    </source>
</evidence>
<feature type="domain" description="PRD" evidence="8">
    <location>
        <begin position="304"/>
        <end position="411"/>
    </location>
</feature>
<evidence type="ECO:0000256" key="2">
    <source>
        <dbReference type="ARBA" id="ARBA00022737"/>
    </source>
</evidence>
<dbReference type="PANTHER" id="PTHR30185">
    <property type="entry name" value="CRYPTIC BETA-GLUCOSIDE BGL OPERON ANTITERMINATOR"/>
    <property type="match status" value="1"/>
</dbReference>
<keyword evidence="3" id="KW-0805">Transcription regulation</keyword>
<evidence type="ECO:0000256" key="4">
    <source>
        <dbReference type="ARBA" id="ARBA00023159"/>
    </source>
</evidence>
<evidence type="ECO:0000259" key="7">
    <source>
        <dbReference type="PROSITE" id="PS51099"/>
    </source>
</evidence>
<dbReference type="GO" id="GO:0008982">
    <property type="term" value="F:protein-N(PI)-phosphohistidine-sugar phosphotransferase activity"/>
    <property type="evidence" value="ECO:0007669"/>
    <property type="project" value="InterPro"/>
</dbReference>
<dbReference type="Proteomes" id="UP000198847">
    <property type="component" value="Unassembled WGS sequence"/>
</dbReference>
<organism evidence="9 10">
    <name type="scientific">Propionispora vibrioides</name>
    <dbReference type="NCBI Taxonomy" id="112903"/>
    <lineage>
        <taxon>Bacteria</taxon>
        <taxon>Bacillati</taxon>
        <taxon>Bacillota</taxon>
        <taxon>Negativicutes</taxon>
        <taxon>Selenomonadales</taxon>
        <taxon>Sporomusaceae</taxon>
        <taxon>Propionispora</taxon>
    </lineage>
</organism>
<evidence type="ECO:0000313" key="10">
    <source>
        <dbReference type="Proteomes" id="UP000198847"/>
    </source>
</evidence>
<keyword evidence="2" id="KW-0677">Repeat</keyword>
<dbReference type="SUPFAM" id="SSF63520">
    <property type="entry name" value="PTS-regulatory domain, PRD"/>
    <property type="match status" value="1"/>
</dbReference>
<dbReference type="SUPFAM" id="SSF52794">
    <property type="entry name" value="PTS system IIB component-like"/>
    <property type="match status" value="1"/>
</dbReference>
<dbReference type="PROSITE" id="PS51094">
    <property type="entry name" value="PTS_EIIA_TYPE_2"/>
    <property type="match status" value="1"/>
</dbReference>
<dbReference type="InterPro" id="IPR036095">
    <property type="entry name" value="PTS_EIIB-like_sf"/>
</dbReference>
<dbReference type="AlphaFoldDB" id="A0A1H8VWV5"/>
<evidence type="ECO:0000256" key="5">
    <source>
        <dbReference type="ARBA" id="ARBA00023163"/>
    </source>
</evidence>
<dbReference type="Pfam" id="PF00874">
    <property type="entry name" value="PRD"/>
    <property type="match status" value="1"/>
</dbReference>
<dbReference type="Gene3D" id="1.10.1790.10">
    <property type="entry name" value="PRD domain"/>
    <property type="match status" value="1"/>
</dbReference>
<dbReference type="Gene3D" id="3.40.930.10">
    <property type="entry name" value="Mannitol-specific EII, Chain A"/>
    <property type="match status" value="1"/>
</dbReference>
<keyword evidence="4" id="KW-0010">Activator</keyword>
<dbReference type="InterPro" id="IPR011608">
    <property type="entry name" value="PRD"/>
</dbReference>
<name>A0A1H8VWV5_9FIRM</name>
<evidence type="ECO:0000259" key="8">
    <source>
        <dbReference type="PROSITE" id="PS51372"/>
    </source>
</evidence>
<evidence type="ECO:0000256" key="3">
    <source>
        <dbReference type="ARBA" id="ARBA00023015"/>
    </source>
</evidence>
<keyword evidence="1" id="KW-0808">Transferase</keyword>
<gene>
    <name evidence="9" type="ORF">SAMN04490178_11310</name>
</gene>
<dbReference type="SUPFAM" id="SSF55804">
    <property type="entry name" value="Phoshotransferase/anion transport protein"/>
    <property type="match status" value="1"/>
</dbReference>
<feature type="domain" description="PTS EIIB type-2" evidence="7">
    <location>
        <begin position="416"/>
        <end position="504"/>
    </location>
</feature>
<dbReference type="InterPro" id="IPR007737">
    <property type="entry name" value="Mga_HTH"/>
</dbReference>
<dbReference type="PROSITE" id="PS51099">
    <property type="entry name" value="PTS_EIIB_TYPE_2"/>
    <property type="match status" value="1"/>
</dbReference>
<evidence type="ECO:0000256" key="1">
    <source>
        <dbReference type="ARBA" id="ARBA00022679"/>
    </source>
</evidence>
<sequence>MTSKELELILFLIARNEYSTYGELKTALQKSERTVRYYLEQANQALQQQGFPCIEQDRKLGIRLQFTAAEKQHFFSLLDTNQEQAEYYPADERILRILFSILQEQEPTFATTFIDELITSKSSIDSDMKTIRKLAKEYGVVLKSTPKEGFKFQGDEWSVRLFINNVINQYLNLEMMMDNGCHHFVFSKKEKIVLEYLNEKLLFSMYRHIEQMARSEGFAFNEIHFRQMAVIFAVWYRRFTQGYTVTSTNCLPLRHEKLHSYQMVVPLLQETMGLEACAISEYERYYLCFIIDSFNIKHSTVLKIDWGGLQLLTIQLIQEMEQLTAIPFSQDKELFERLFNHIEPLINRIKNGVSIFNPLKNMVMEQYSMMYNTVHKAVRVLELFCRQKLSEEEVAYLTLHFSASEEKLAQYNPGKYRVVIICGHGVATGELLAENLKKYYQFDVLGVVNGYDLHAIKRLGADFALKTIDMEINNLPSLKIDPVLTEHDQQKIKQFLDNHRDIKKSGTTHLAAVDFFKDICKIAEKHSTKLKMEPFIEELEQLFATNKIILNRQGVQPMIREVLKNQHILLQQTSQDWEACIRDAAQPLLDEEYIKPEYVAAMIAAVNKYGPYIVVGKGVALAHARPEDGVLKLGLSVMTLKTPVRFGHETNDPVSLVFCLAAVDNFSHLKVMKSIVNIISEDSKIEKIAGQATIADFQKVLDEFEEGMQA</sequence>
<dbReference type="EMBL" id="FODY01000013">
    <property type="protein sequence ID" value="SEP19753.1"/>
    <property type="molecule type" value="Genomic_DNA"/>
</dbReference>
<dbReference type="PROSITE" id="PS51372">
    <property type="entry name" value="PRD_2"/>
    <property type="match status" value="1"/>
</dbReference>
<dbReference type="InterPro" id="IPR036634">
    <property type="entry name" value="PRD_sf"/>
</dbReference>
<dbReference type="CDD" id="cd00211">
    <property type="entry name" value="PTS_IIA_fru"/>
    <property type="match status" value="1"/>
</dbReference>
<dbReference type="CDD" id="cd05568">
    <property type="entry name" value="PTS_IIB_bgl_like"/>
    <property type="match status" value="1"/>
</dbReference>
<protein>
    <submittedName>
        <fullName evidence="9">Transcriptional antiterminator</fullName>
    </submittedName>
</protein>
<proteinExistence type="predicted"/>
<dbReference type="Pfam" id="PF00359">
    <property type="entry name" value="PTS_EIIA_2"/>
    <property type="match status" value="1"/>
</dbReference>
<feature type="domain" description="PTS EIIA type-2" evidence="6">
    <location>
        <begin position="561"/>
        <end position="704"/>
    </location>
</feature>
<dbReference type="STRING" id="112903.SAMN04490178_11310"/>
<dbReference type="InterPro" id="IPR013011">
    <property type="entry name" value="PTS_EIIB_2"/>
</dbReference>
<keyword evidence="10" id="KW-1185">Reference proteome</keyword>
<dbReference type="InterPro" id="IPR050661">
    <property type="entry name" value="BglG_antiterminators"/>
</dbReference>
<dbReference type="GO" id="GO:0009401">
    <property type="term" value="P:phosphoenolpyruvate-dependent sugar phosphotransferase system"/>
    <property type="evidence" value="ECO:0007669"/>
    <property type="project" value="InterPro"/>
</dbReference>
<dbReference type="GO" id="GO:0006355">
    <property type="term" value="P:regulation of DNA-templated transcription"/>
    <property type="evidence" value="ECO:0007669"/>
    <property type="project" value="InterPro"/>
</dbReference>
<keyword evidence="5" id="KW-0804">Transcription</keyword>
<dbReference type="InterPro" id="IPR016152">
    <property type="entry name" value="PTrfase/Anion_transptr"/>
</dbReference>
<dbReference type="Pfam" id="PF05043">
    <property type="entry name" value="Mga"/>
    <property type="match status" value="1"/>
</dbReference>
<evidence type="ECO:0000313" key="9">
    <source>
        <dbReference type="EMBL" id="SEP19753.1"/>
    </source>
</evidence>
<dbReference type="PANTHER" id="PTHR30185:SF18">
    <property type="entry name" value="TRANSCRIPTIONAL REGULATOR MTLR"/>
    <property type="match status" value="1"/>
</dbReference>
<reference evidence="9 10" key="1">
    <citation type="submission" date="2016-10" db="EMBL/GenBank/DDBJ databases">
        <authorList>
            <person name="de Groot N.N."/>
        </authorList>
    </citation>
    <scope>NUCLEOTIDE SEQUENCE [LARGE SCALE GENOMIC DNA]</scope>
    <source>
        <strain evidence="9 10">DSM 13305</strain>
    </source>
</reference>